<accession>A0ABS1BP95</accession>
<dbReference type="Proteomes" id="UP000614058">
    <property type="component" value="Unassembled WGS sequence"/>
</dbReference>
<feature type="domain" description="GH16" evidence="3">
    <location>
        <begin position="110"/>
        <end position="450"/>
    </location>
</feature>
<organism evidence="4 5">
    <name type="scientific">Kingella bonacorsii</name>
    <dbReference type="NCBI Taxonomy" id="2796361"/>
    <lineage>
        <taxon>Bacteria</taxon>
        <taxon>Pseudomonadati</taxon>
        <taxon>Pseudomonadota</taxon>
        <taxon>Betaproteobacteria</taxon>
        <taxon>Neisseriales</taxon>
        <taxon>Neisseriaceae</taxon>
        <taxon>Kingella</taxon>
    </lineage>
</organism>
<dbReference type="InterPro" id="IPR051441">
    <property type="entry name" value="SelW_related"/>
</dbReference>
<feature type="region of interest" description="Disordered" evidence="2">
    <location>
        <begin position="50"/>
        <end position="69"/>
    </location>
</feature>
<feature type="compositionally biased region" description="Low complexity" evidence="2">
    <location>
        <begin position="54"/>
        <end position="65"/>
    </location>
</feature>
<dbReference type="Gene3D" id="2.60.120.200">
    <property type="match status" value="1"/>
</dbReference>
<keyword evidence="5" id="KW-1185">Reference proteome</keyword>
<dbReference type="PROSITE" id="PS51762">
    <property type="entry name" value="GH16_2"/>
    <property type="match status" value="1"/>
</dbReference>
<dbReference type="RefSeq" id="WP_200520897.1">
    <property type="nucleotide sequence ID" value="NZ_JAEHNZ010000001.1"/>
</dbReference>
<comment type="caution">
    <text evidence="4">The sequence shown here is derived from an EMBL/GenBank/DDBJ whole genome shotgun (WGS) entry which is preliminary data.</text>
</comment>
<proteinExistence type="inferred from homology"/>
<feature type="compositionally biased region" description="Pro residues" evidence="2">
    <location>
        <begin position="81"/>
        <end position="123"/>
    </location>
</feature>
<sequence length="450" mass="50367">MSFHSADKSIFARKFKRMYARKLLVVMCLAALTAGCNKDEKSGLGTAKGLATANSTSGSSSNNNNYAKLGGREYTSAQTPAPAPSPAPAPVPTPNPTPAPSPVPTPSPTPSPAPAPTPAPTPAPSENGCEHPTDESGQWRSEKCYEFKEGRVPADWESKEIRNHLHSYLSYLPDNISFVAGDYAQLTTRRHCVDKEGDPLNDSNATSGVCPAGKVTQYSSGRLETIGMVDASRPFRAEVRAKMNWNGLRGMRTALWLNKHTNEDSIRTCKTPGGGSAPYGSLLILEWFSAMPDYAFPASSISCYYSTAGKEWRTRVFVHRLENRIRNRSTWLTHDWHVWAIEYDGTKIRYYMDGKLIPVHHYRVNDSSTVDVTDYRSFTPDGTYVSTMPDEDYTKLQIDPDLVEQVLRNDKWHFVLNDYVEWEDNLDPPSIQEPFPMQTTQIDYVRLYYK</sequence>
<dbReference type="InterPro" id="IPR013320">
    <property type="entry name" value="ConA-like_dom_sf"/>
</dbReference>
<feature type="region of interest" description="Disordered" evidence="2">
    <location>
        <begin position="75"/>
        <end position="141"/>
    </location>
</feature>
<protein>
    <recommendedName>
        <fullName evidence="3">GH16 domain-containing protein</fullName>
    </recommendedName>
</protein>
<dbReference type="EMBL" id="JAEHNZ010000001">
    <property type="protein sequence ID" value="MBK0395064.1"/>
    <property type="molecule type" value="Genomic_DNA"/>
</dbReference>
<name>A0ABS1BP95_9NEIS</name>
<evidence type="ECO:0000256" key="1">
    <source>
        <dbReference type="ARBA" id="ARBA00006865"/>
    </source>
</evidence>
<reference evidence="4 5" key="1">
    <citation type="journal article" date="2021" name="Pathogens">
        <title>Isolation and Characterization of Kingella bonacorsii sp. nov., A Novel Kingella Species Detected in a Stable Periodontitis Subject.</title>
        <authorList>
            <person name="Antezack A."/>
            <person name="Boxberger M."/>
            <person name="Rolland C."/>
            <person name="Monnet-Corti V."/>
            <person name="La Scola B."/>
        </authorList>
    </citation>
    <scope>NUCLEOTIDE SEQUENCE [LARGE SCALE GENOMIC DNA]</scope>
    <source>
        <strain evidence="4 5">Marseille-Q4569</strain>
    </source>
</reference>
<gene>
    <name evidence="4" type="ORF">JDW22_00325</name>
</gene>
<dbReference type="PANTHER" id="PTHR15124">
    <property type="entry name" value="SELENOPROTEIN W"/>
    <property type="match status" value="1"/>
</dbReference>
<evidence type="ECO:0000256" key="2">
    <source>
        <dbReference type="SAM" id="MobiDB-lite"/>
    </source>
</evidence>
<evidence type="ECO:0000313" key="4">
    <source>
        <dbReference type="EMBL" id="MBK0395064.1"/>
    </source>
</evidence>
<dbReference type="SUPFAM" id="SSF49899">
    <property type="entry name" value="Concanavalin A-like lectins/glucanases"/>
    <property type="match status" value="1"/>
</dbReference>
<comment type="similarity">
    <text evidence="1">Belongs to the glycosyl hydrolase 16 family.</text>
</comment>
<evidence type="ECO:0000313" key="5">
    <source>
        <dbReference type="Proteomes" id="UP000614058"/>
    </source>
</evidence>
<evidence type="ECO:0000259" key="3">
    <source>
        <dbReference type="PROSITE" id="PS51762"/>
    </source>
</evidence>
<dbReference type="PANTHER" id="PTHR15124:SF18">
    <property type="entry name" value="SELENOPROTEIN W"/>
    <property type="match status" value="1"/>
</dbReference>
<dbReference type="InterPro" id="IPR000757">
    <property type="entry name" value="Beta-glucanase-like"/>
</dbReference>